<dbReference type="InterPro" id="IPR036388">
    <property type="entry name" value="WH-like_DNA-bd_sf"/>
</dbReference>
<dbReference type="Gene3D" id="1.10.10.10">
    <property type="entry name" value="Winged helix-like DNA-binding domain superfamily/Winged helix DNA-binding domain"/>
    <property type="match status" value="1"/>
</dbReference>
<keyword evidence="4" id="KW-0731">Sigma factor</keyword>
<dbReference type="PANTHER" id="PTHR30173">
    <property type="entry name" value="SIGMA 19 FACTOR"/>
    <property type="match status" value="1"/>
</dbReference>
<keyword evidence="5" id="KW-0804">Transcription</keyword>
<proteinExistence type="inferred from homology"/>
<dbReference type="InterPro" id="IPR013325">
    <property type="entry name" value="RNA_pol_sigma_r2"/>
</dbReference>
<dbReference type="InterPro" id="IPR013249">
    <property type="entry name" value="RNA_pol_sigma70_r4_t2"/>
</dbReference>
<dbReference type="PANTHER" id="PTHR30173:SF36">
    <property type="entry name" value="ECF RNA POLYMERASE SIGMA FACTOR SIGJ"/>
    <property type="match status" value="1"/>
</dbReference>
<dbReference type="Proteomes" id="UP000317422">
    <property type="component" value="Unassembled WGS sequence"/>
</dbReference>
<dbReference type="NCBIfam" id="NF007214">
    <property type="entry name" value="PRK09636.1"/>
    <property type="match status" value="1"/>
</dbReference>
<dbReference type="EMBL" id="VFQC01000003">
    <property type="protein sequence ID" value="TQN27775.1"/>
    <property type="molecule type" value="Genomic_DNA"/>
</dbReference>
<comment type="subunit">
    <text evidence="2">Interacts transiently with the RNA polymerase catalytic core formed by RpoA, RpoB, RpoC and RpoZ (2 alpha, 1 beta, 1 beta' and 1 omega subunit) to form the RNA polymerase holoenzyme that can initiate transcription.</text>
</comment>
<keyword evidence="9" id="KW-1185">Reference proteome</keyword>
<organism evidence="8 9">
    <name type="scientific">Haloactinospora alba</name>
    <dbReference type="NCBI Taxonomy" id="405555"/>
    <lineage>
        <taxon>Bacteria</taxon>
        <taxon>Bacillati</taxon>
        <taxon>Actinomycetota</taxon>
        <taxon>Actinomycetes</taxon>
        <taxon>Streptosporangiales</taxon>
        <taxon>Nocardiopsidaceae</taxon>
        <taxon>Haloactinospora</taxon>
    </lineage>
</organism>
<gene>
    <name evidence="8" type="ORF">FHX37_4505</name>
</gene>
<name>A0A543N7G1_9ACTN</name>
<dbReference type="SUPFAM" id="SSF88946">
    <property type="entry name" value="Sigma2 domain of RNA polymerase sigma factors"/>
    <property type="match status" value="1"/>
</dbReference>
<evidence type="ECO:0000256" key="2">
    <source>
        <dbReference type="ARBA" id="ARBA00011344"/>
    </source>
</evidence>
<dbReference type="NCBIfam" id="TIGR02937">
    <property type="entry name" value="sigma70-ECF"/>
    <property type="match status" value="1"/>
</dbReference>
<evidence type="ECO:0000259" key="6">
    <source>
        <dbReference type="Pfam" id="PF04542"/>
    </source>
</evidence>
<reference evidence="8 9" key="1">
    <citation type="submission" date="2019-06" db="EMBL/GenBank/DDBJ databases">
        <title>Sequencing the genomes of 1000 actinobacteria strains.</title>
        <authorList>
            <person name="Klenk H.-P."/>
        </authorList>
    </citation>
    <scope>NUCLEOTIDE SEQUENCE [LARGE SCALE GENOMIC DNA]</scope>
    <source>
        <strain evidence="8 9">DSM 45015</strain>
    </source>
</reference>
<dbReference type="InterPro" id="IPR032710">
    <property type="entry name" value="NTF2-like_dom_sf"/>
</dbReference>
<accession>A0A543N7G1</accession>
<dbReference type="AlphaFoldDB" id="A0A543N7G1"/>
<dbReference type="OrthoDB" id="3211555at2"/>
<dbReference type="Pfam" id="PF04542">
    <property type="entry name" value="Sigma70_r2"/>
    <property type="match status" value="1"/>
</dbReference>
<dbReference type="Gene3D" id="3.10.450.50">
    <property type="match status" value="1"/>
</dbReference>
<dbReference type="InterPro" id="IPR007627">
    <property type="entry name" value="RNA_pol_sigma70_r2"/>
</dbReference>
<evidence type="ECO:0000256" key="5">
    <source>
        <dbReference type="ARBA" id="ARBA00023163"/>
    </source>
</evidence>
<feature type="domain" description="RNA polymerase sigma factor 70 region 4 type 2" evidence="7">
    <location>
        <begin position="109"/>
        <end position="161"/>
    </location>
</feature>
<sequence>MDESDPVAEFRSHRGRLFGLAYRMLGSAASAEDMVQEAFLRWSGADHASIASPGAWLAKTVTNLCLNHLDSARVRREQYVGPWLPEPVLTEDGALGPLELAQQRESVSMALLALLEQLAPAERAVFVLREAFGYDHQSIAGMLECSQDNSRQLHHRATRRLREERARFEPDHGAWHQLVERFLAAARDGDLARLEELLTADVTSWSDGGGKASAARRPVVGSTQVARLVVGLLRQADEEVTISVREVNGASALLAHSGPTLIAAMVPHVADGRITALRSVTNPDKLRFLQSQLTDDVSHTGGLSGPNG</sequence>
<evidence type="ECO:0000256" key="4">
    <source>
        <dbReference type="ARBA" id="ARBA00023082"/>
    </source>
</evidence>
<evidence type="ECO:0000256" key="3">
    <source>
        <dbReference type="ARBA" id="ARBA00023015"/>
    </source>
</evidence>
<feature type="domain" description="RNA polymerase sigma-70 region 2" evidence="6">
    <location>
        <begin position="10"/>
        <end position="73"/>
    </location>
</feature>
<dbReference type="GO" id="GO:0016987">
    <property type="term" value="F:sigma factor activity"/>
    <property type="evidence" value="ECO:0007669"/>
    <property type="project" value="UniProtKB-KW"/>
</dbReference>
<dbReference type="Pfam" id="PF08281">
    <property type="entry name" value="Sigma70_r4_2"/>
    <property type="match status" value="1"/>
</dbReference>
<comment type="caution">
    <text evidence="8">The sequence shown here is derived from an EMBL/GenBank/DDBJ whole genome shotgun (WGS) entry which is preliminary data.</text>
</comment>
<dbReference type="GO" id="GO:0003677">
    <property type="term" value="F:DNA binding"/>
    <property type="evidence" value="ECO:0007669"/>
    <property type="project" value="InterPro"/>
</dbReference>
<dbReference type="SUPFAM" id="SSF88659">
    <property type="entry name" value="Sigma3 and sigma4 domains of RNA polymerase sigma factors"/>
    <property type="match status" value="1"/>
</dbReference>
<dbReference type="NCBIfam" id="TIGR02957">
    <property type="entry name" value="SigX4"/>
    <property type="match status" value="1"/>
</dbReference>
<evidence type="ECO:0000313" key="8">
    <source>
        <dbReference type="EMBL" id="TQN27775.1"/>
    </source>
</evidence>
<dbReference type="Gene3D" id="1.10.1740.10">
    <property type="match status" value="1"/>
</dbReference>
<dbReference type="InterPro" id="IPR014303">
    <property type="entry name" value="RNA_pol_sigma-70_ECF"/>
</dbReference>
<dbReference type="InterPro" id="IPR014284">
    <property type="entry name" value="RNA_pol_sigma-70_dom"/>
</dbReference>
<protein>
    <submittedName>
        <fullName evidence="8">RNA polymerase ECF family sigma subunit</fullName>
    </submittedName>
</protein>
<dbReference type="SUPFAM" id="SSF54427">
    <property type="entry name" value="NTF2-like"/>
    <property type="match status" value="1"/>
</dbReference>
<dbReference type="RefSeq" id="WP_141926189.1">
    <property type="nucleotide sequence ID" value="NZ_VFQC01000003.1"/>
</dbReference>
<evidence type="ECO:0000259" key="7">
    <source>
        <dbReference type="Pfam" id="PF08281"/>
    </source>
</evidence>
<dbReference type="GO" id="GO:0006352">
    <property type="term" value="P:DNA-templated transcription initiation"/>
    <property type="evidence" value="ECO:0007669"/>
    <property type="project" value="InterPro"/>
</dbReference>
<evidence type="ECO:0000313" key="9">
    <source>
        <dbReference type="Proteomes" id="UP000317422"/>
    </source>
</evidence>
<dbReference type="InterPro" id="IPR052704">
    <property type="entry name" value="ECF_Sigma-70_Domain"/>
</dbReference>
<comment type="similarity">
    <text evidence="1">Belongs to the sigma-70 factor family. ECF subfamily.</text>
</comment>
<evidence type="ECO:0000256" key="1">
    <source>
        <dbReference type="ARBA" id="ARBA00010641"/>
    </source>
</evidence>
<keyword evidence="3" id="KW-0805">Transcription regulation</keyword>
<dbReference type="InterPro" id="IPR013324">
    <property type="entry name" value="RNA_pol_sigma_r3/r4-like"/>
</dbReference>